<dbReference type="Proteomes" id="UP001518976">
    <property type="component" value="Unassembled WGS sequence"/>
</dbReference>
<gene>
    <name evidence="2" type="ORF">JW592_15730</name>
</gene>
<feature type="compositionally biased region" description="Low complexity" evidence="1">
    <location>
        <begin position="137"/>
        <end position="149"/>
    </location>
</feature>
<evidence type="ECO:0000313" key="2">
    <source>
        <dbReference type="EMBL" id="MBO8186902.1"/>
    </source>
</evidence>
<protein>
    <recommendedName>
        <fullName evidence="4">DNA primase</fullName>
    </recommendedName>
</protein>
<evidence type="ECO:0000256" key="1">
    <source>
        <dbReference type="SAM" id="MobiDB-lite"/>
    </source>
</evidence>
<keyword evidence="3" id="KW-1185">Reference proteome</keyword>
<dbReference type="RefSeq" id="WP_209265708.1">
    <property type="nucleotide sequence ID" value="NZ_JAFFZN010000013.1"/>
</dbReference>
<comment type="caution">
    <text evidence="2">The sequence shown here is derived from an EMBL/GenBank/DDBJ whole genome shotgun (WGS) entry which is preliminary data.</text>
</comment>
<evidence type="ECO:0000313" key="3">
    <source>
        <dbReference type="Proteomes" id="UP001518976"/>
    </source>
</evidence>
<feature type="compositionally biased region" description="Basic and acidic residues" evidence="1">
    <location>
        <begin position="123"/>
        <end position="136"/>
    </location>
</feature>
<proteinExistence type="predicted"/>
<accession>A0ABS3WUX8</accession>
<feature type="compositionally biased region" description="Acidic residues" evidence="1">
    <location>
        <begin position="107"/>
        <end position="122"/>
    </location>
</feature>
<name>A0ABS3WUX8_9ACTN</name>
<reference evidence="2 3" key="1">
    <citation type="submission" date="2021-02" db="EMBL/GenBank/DDBJ databases">
        <title>Streptomyces spirodelae sp. nov., isolated from duckweed.</title>
        <authorList>
            <person name="Saimee Y."/>
            <person name="Duangmal K."/>
        </authorList>
    </citation>
    <scope>NUCLEOTIDE SEQUENCE [LARGE SCALE GENOMIC DNA]</scope>
    <source>
        <strain evidence="2 3">DW4-2</strain>
    </source>
</reference>
<sequence length="196" mass="20581">MTDSCKTAVLAAVAGGYLLGRTRKAKLALTLGSVVAGRRLGLDPQELLRQGVRKLAETPQFEELTDQIKHQLMAAARTAASSTANRRLESLADSLRDRTARLGGEGGPDDENGGDDGDGDGDGGEKPQKRQEERQSSGEQRSSSGGDSSAGRPRRKPSTDRPAKKKPSGSTGERSSAGSQREKSADRSAAGGRRHG</sequence>
<feature type="region of interest" description="Disordered" evidence="1">
    <location>
        <begin position="99"/>
        <end position="196"/>
    </location>
</feature>
<organism evidence="2 3">
    <name type="scientific">Streptomyces spirodelae</name>
    <dbReference type="NCBI Taxonomy" id="2812904"/>
    <lineage>
        <taxon>Bacteria</taxon>
        <taxon>Bacillati</taxon>
        <taxon>Actinomycetota</taxon>
        <taxon>Actinomycetes</taxon>
        <taxon>Kitasatosporales</taxon>
        <taxon>Streptomycetaceae</taxon>
        <taxon>Streptomyces</taxon>
    </lineage>
</organism>
<feature type="compositionally biased region" description="Polar residues" evidence="1">
    <location>
        <begin position="168"/>
        <end position="179"/>
    </location>
</feature>
<evidence type="ECO:0008006" key="4">
    <source>
        <dbReference type="Google" id="ProtNLM"/>
    </source>
</evidence>
<dbReference type="EMBL" id="JAFFZN010000013">
    <property type="protein sequence ID" value="MBO8186902.1"/>
    <property type="molecule type" value="Genomic_DNA"/>
</dbReference>